<feature type="compositionally biased region" description="Basic residues" evidence="2">
    <location>
        <begin position="239"/>
        <end position="250"/>
    </location>
</feature>
<organism evidence="3 4">
    <name type="scientific">Ophiocordyceps unilateralis</name>
    <name type="common">Zombie-ant fungus</name>
    <name type="synonym">Torrubia unilateralis</name>
    <dbReference type="NCBI Taxonomy" id="268505"/>
    <lineage>
        <taxon>Eukaryota</taxon>
        <taxon>Fungi</taxon>
        <taxon>Dikarya</taxon>
        <taxon>Ascomycota</taxon>
        <taxon>Pezizomycotina</taxon>
        <taxon>Sordariomycetes</taxon>
        <taxon>Hypocreomycetidae</taxon>
        <taxon>Hypocreales</taxon>
        <taxon>Ophiocordycipitaceae</taxon>
        <taxon>Ophiocordyceps</taxon>
    </lineage>
</organism>
<keyword evidence="4" id="KW-1185">Reference proteome</keyword>
<reference evidence="3 4" key="1">
    <citation type="journal article" date="2015" name="BMC Genomics">
        <title>Gene expression during zombie ant biting behavior reflects the complexity underlying fungal parasitic behavioral manipulation.</title>
        <authorList>
            <person name="de Bekker C."/>
            <person name="Ohm R.A."/>
            <person name="Loreto R.G."/>
            <person name="Sebastian A."/>
            <person name="Albert I."/>
            <person name="Merrow M."/>
            <person name="Brachmann A."/>
            <person name="Hughes D.P."/>
        </authorList>
    </citation>
    <scope>NUCLEOTIDE SEQUENCE [LARGE SCALE GENOMIC DNA]</scope>
    <source>
        <strain evidence="3 4">SC16a</strain>
    </source>
</reference>
<dbReference type="PANTHER" id="PTHR47934:SF6">
    <property type="entry name" value="MITOCHONDRIAL GROUP I INTRON SPLICING FACTOR CCM1-RELATED"/>
    <property type="match status" value="1"/>
</dbReference>
<reference evidence="3 4" key="2">
    <citation type="journal article" date="2017" name="Sci. Rep.">
        <title>Ant-infecting Ophiocordyceps genomes reveal a high diversity of potential behavioral manipulation genes and a possible major role for enterotoxins.</title>
        <authorList>
            <person name="de Bekker C."/>
            <person name="Ohm R.A."/>
            <person name="Evans H.C."/>
            <person name="Brachmann A."/>
            <person name="Hughes D.P."/>
        </authorList>
    </citation>
    <scope>NUCLEOTIDE SEQUENCE [LARGE SCALE GENOMIC DNA]</scope>
    <source>
        <strain evidence="3 4">SC16a</strain>
    </source>
</reference>
<dbReference type="Proteomes" id="UP000037136">
    <property type="component" value="Unassembled WGS sequence"/>
</dbReference>
<dbReference type="InterPro" id="IPR002885">
    <property type="entry name" value="PPR_rpt"/>
</dbReference>
<dbReference type="GO" id="GO:0006396">
    <property type="term" value="P:RNA processing"/>
    <property type="evidence" value="ECO:0007669"/>
    <property type="project" value="TreeGrafter"/>
</dbReference>
<dbReference type="GO" id="GO:0007005">
    <property type="term" value="P:mitochondrion organization"/>
    <property type="evidence" value="ECO:0007669"/>
    <property type="project" value="TreeGrafter"/>
</dbReference>
<evidence type="ECO:0000313" key="4">
    <source>
        <dbReference type="Proteomes" id="UP000037136"/>
    </source>
</evidence>
<accession>A0A2A9PBD1</accession>
<feature type="compositionally biased region" description="Polar residues" evidence="2">
    <location>
        <begin position="321"/>
        <end position="338"/>
    </location>
</feature>
<gene>
    <name evidence="3" type="ORF">XA68_14050</name>
</gene>
<dbReference type="GO" id="GO:0005739">
    <property type="term" value="C:mitochondrion"/>
    <property type="evidence" value="ECO:0007669"/>
    <property type="project" value="TreeGrafter"/>
</dbReference>
<feature type="compositionally biased region" description="Polar residues" evidence="2">
    <location>
        <begin position="432"/>
        <end position="443"/>
    </location>
</feature>
<dbReference type="STRING" id="268505.A0A2A9PBD1"/>
<dbReference type="PANTHER" id="PTHR47934">
    <property type="entry name" value="PENTATRICOPEPTIDE REPEAT-CONTAINING PROTEIN PET309, MITOCHONDRIAL"/>
    <property type="match status" value="1"/>
</dbReference>
<feature type="compositionally biased region" description="Polar residues" evidence="2">
    <location>
        <begin position="133"/>
        <end position="149"/>
    </location>
</feature>
<proteinExistence type="predicted"/>
<dbReference type="InterPro" id="IPR011990">
    <property type="entry name" value="TPR-like_helical_dom_sf"/>
</dbReference>
<evidence type="ECO:0000256" key="1">
    <source>
        <dbReference type="PROSITE-ProRule" id="PRU00708"/>
    </source>
</evidence>
<sequence length="1475" mass="162028">MLERTAAGLESCNLQRLVATRSPRSGRRLHLAFWQHGAAALELFGQSTVPRRFANSAVLSPSPSSFRHSSLPGLLGRRHLVLSDAQSVASSRRRYFSSNNGPAARASRTPVRRKKKSGEGNTATKKDVVSAVESRTATGPPSLNPSTASPAAVLGGQKEASGDETSAPTSPAVGPTSIFSVSGDAATRRQAVDGGASDADHTATLSGPRDKASETPAIGEAAVGDASQGDDAKQGPTRKASKTRSRKSSRSRAAESTAKDAAGNGDGVKTVGRITKATKNKKSKTPAAEEAGVKDTARTSPPTDISIPETSEAKASEVPKEQNSGASDAASATRQNSAADAPILVLETVEKEEADAGNTAPDSGIKLSQSFAIPRQEADELPNVEPAVGATESENLTSGDADAANKAPDPKIGLSQSLAIPQVEADELANTEPASSIGLSKTCATEEADSGDESPTVEMETLPVDTEMANGDSMDSSKTAAMRETSDSYDTTSHPIQVAGETDDTAGLPSRRTDPDGSNEVQVSPEQGAKSSPNQLQADSELVLVKAGDLVAAENDDKDGLAQKGRVGGVEQKIAHSIRNQDWPMLLKLWKDYFMLHDANAAADGCPWPESEDIPDLAEPYLLFERYLETQVADEIRTINVDALLALRRKLAETSLNQACAPLLATVILEVWGDVDLYERYIFLMLDRWALRRETRNGLTRLNDIYKAYRLLPDAKPSPALLHAMFPFCAPRTGPSNVPMVENLYRDWHKTWGGFDEQAFRDFLDFYAEEGDIAAVRYIWARYVNRFPEALKLPGTFRSLVMAYAQRGVPEKAEREVRLMTERYNVQPDTELWNAVLRSYMRVENSEVMHHCMDLINAAGGPNSTSYAIFLSLTAKRGDLEAAISLYNQSQQRGIPVTAEMMRGLVLAYCHNDRLLAAERICGELSQRGLADSEVWNQVIKFNGIKGRLDKCQELLRIMDSFGIEWNDHTYLELLSAMVKVRQLLPAWTFLKKAIDQKLFVVRDEHFEIIMSGAGRNKIFDLVGSIASQMLRTRPGPLSFNALALLAEASFAKAPTSQRTLEICQQLVPALQALVPKEESLKELGSEPPKGQVGSIKELKRRTVHAERAVKVFVEMRDFKTAELLINTYISIFPQFGGPKMLPPKLAATVMLGYLKEKRYKRALNVWEKAWKSALTLYRDAKGLAYPSYRYHLTMPLYTAVSVLRDAGDSAELINVVQQAQAVGFRLSRQTWNLAIDALVTLGKWELAMSWCETVLMPGWRGWYDDLSTAQKLSKNTDSHLLAPSKTTVFSLQAQWLKTRKLAAWSGEVSNRLKQLERDHPMLHYAFITNDVTRLPAAWTLPKTQNLTQAIKEMLKPLTYRELNAIKTALLRQLRILGMREDPEREKDRHRHRHRRAYTGPYSSPFHVVVGGDERDGVRTKAFTPFELELLDVELQRRITEMADSFAKRSLSSWPAPLEALATTSSLSTMAAQLG</sequence>
<feature type="repeat" description="PPR" evidence="1">
    <location>
        <begin position="863"/>
        <end position="897"/>
    </location>
</feature>
<feature type="compositionally biased region" description="Polar residues" evidence="2">
    <location>
        <begin position="519"/>
        <end position="536"/>
    </location>
</feature>
<feature type="compositionally biased region" description="Low complexity" evidence="2">
    <location>
        <begin position="400"/>
        <end position="411"/>
    </location>
</feature>
<dbReference type="PROSITE" id="PS51375">
    <property type="entry name" value="PPR"/>
    <property type="match status" value="1"/>
</dbReference>
<name>A0A2A9PBD1_OPHUN</name>
<protein>
    <recommendedName>
        <fullName evidence="5">Pentacotripeptide-repeat region of PRORP domain-containing protein</fullName>
    </recommendedName>
</protein>
<evidence type="ECO:0000313" key="3">
    <source>
        <dbReference type="EMBL" id="PFH58180.1"/>
    </source>
</evidence>
<dbReference type="GO" id="GO:0003729">
    <property type="term" value="F:mRNA binding"/>
    <property type="evidence" value="ECO:0007669"/>
    <property type="project" value="TreeGrafter"/>
</dbReference>
<dbReference type="EMBL" id="LAZP02000319">
    <property type="protein sequence ID" value="PFH58180.1"/>
    <property type="molecule type" value="Genomic_DNA"/>
</dbReference>
<feature type="compositionally biased region" description="Polar residues" evidence="2">
    <location>
        <begin position="91"/>
        <end position="101"/>
    </location>
</feature>
<feature type="compositionally biased region" description="Basic and acidic residues" evidence="2">
    <location>
        <begin position="311"/>
        <end position="320"/>
    </location>
</feature>
<evidence type="ECO:0008006" key="5">
    <source>
        <dbReference type="Google" id="ProtNLM"/>
    </source>
</evidence>
<comment type="caution">
    <text evidence="3">The sequence shown here is derived from an EMBL/GenBank/DDBJ whole genome shotgun (WGS) entry which is preliminary data.</text>
</comment>
<feature type="region of interest" description="Disordered" evidence="2">
    <location>
        <begin position="91"/>
        <end position="536"/>
    </location>
</feature>
<dbReference type="InterPro" id="IPR051114">
    <property type="entry name" value="Mito_RNA_Proc_CCM1"/>
</dbReference>
<evidence type="ECO:0000256" key="2">
    <source>
        <dbReference type="SAM" id="MobiDB-lite"/>
    </source>
</evidence>
<dbReference type="OrthoDB" id="185373at2759"/>
<dbReference type="Gene3D" id="1.25.40.10">
    <property type="entry name" value="Tetratricopeptide repeat domain"/>
    <property type="match status" value="1"/>
</dbReference>